<feature type="transmembrane region" description="Helical" evidence="1">
    <location>
        <begin position="16"/>
        <end position="35"/>
    </location>
</feature>
<evidence type="ECO:0000313" key="2">
    <source>
        <dbReference type="EMBL" id="MFD0782056.1"/>
    </source>
</evidence>
<comment type="caution">
    <text evidence="2">The sequence shown here is derived from an EMBL/GenBank/DDBJ whole genome shotgun (WGS) entry which is preliminary data.</text>
</comment>
<name>A0ABW2ZUT7_9MICO</name>
<gene>
    <name evidence="2" type="ORF">ACFQZV_12205</name>
</gene>
<keyword evidence="1" id="KW-0812">Transmembrane</keyword>
<keyword evidence="3" id="KW-1185">Reference proteome</keyword>
<evidence type="ECO:0008006" key="4">
    <source>
        <dbReference type="Google" id="ProtNLM"/>
    </source>
</evidence>
<organism evidence="2 3">
    <name type="scientific">Microbacterium koreense</name>
    <dbReference type="NCBI Taxonomy" id="323761"/>
    <lineage>
        <taxon>Bacteria</taxon>
        <taxon>Bacillati</taxon>
        <taxon>Actinomycetota</taxon>
        <taxon>Actinomycetes</taxon>
        <taxon>Micrococcales</taxon>
        <taxon>Microbacteriaceae</taxon>
        <taxon>Microbacterium</taxon>
    </lineage>
</organism>
<keyword evidence="1" id="KW-1133">Transmembrane helix</keyword>
<dbReference type="EMBL" id="JBHTIM010000001">
    <property type="protein sequence ID" value="MFD0782056.1"/>
    <property type="molecule type" value="Genomic_DNA"/>
</dbReference>
<protein>
    <recommendedName>
        <fullName evidence="4">PH domain-containing protein</fullName>
    </recommendedName>
</protein>
<dbReference type="Proteomes" id="UP001597042">
    <property type="component" value="Unassembled WGS sequence"/>
</dbReference>
<feature type="transmembrane region" description="Helical" evidence="1">
    <location>
        <begin position="172"/>
        <end position="195"/>
    </location>
</feature>
<proteinExistence type="predicted"/>
<feature type="transmembrane region" description="Helical" evidence="1">
    <location>
        <begin position="42"/>
        <end position="61"/>
    </location>
</feature>
<evidence type="ECO:0000313" key="3">
    <source>
        <dbReference type="Proteomes" id="UP001597042"/>
    </source>
</evidence>
<evidence type="ECO:0000256" key="1">
    <source>
        <dbReference type="SAM" id="Phobius"/>
    </source>
</evidence>
<reference evidence="3" key="1">
    <citation type="journal article" date="2019" name="Int. J. Syst. Evol. Microbiol.">
        <title>The Global Catalogue of Microorganisms (GCM) 10K type strain sequencing project: providing services to taxonomists for standard genome sequencing and annotation.</title>
        <authorList>
            <consortium name="The Broad Institute Genomics Platform"/>
            <consortium name="The Broad Institute Genome Sequencing Center for Infectious Disease"/>
            <person name="Wu L."/>
            <person name="Ma J."/>
        </authorList>
    </citation>
    <scope>NUCLEOTIDE SEQUENCE [LARGE SCALE GENOMIC DNA]</scope>
    <source>
        <strain evidence="3">CCUG 50754</strain>
    </source>
</reference>
<dbReference type="RefSeq" id="WP_378753053.1">
    <property type="nucleotide sequence ID" value="NZ_JBHSSV010000013.1"/>
</dbReference>
<keyword evidence="1" id="KW-0472">Membrane</keyword>
<sequence length="196" mass="20591">MADQGPTSTSTRVSSVLTYGAPILSASLLVLALVAPPSWPAWQMFGLVTATLWLAWVIWGWPAVRVDAESVNVRNAMRTWRIPLRTITGVEGGRRLTLSLSDGSVVTAAAVSGEGTAVDAWRRADAYTEGGHFVRNASDVSLGPGSAATEWAKRVRDRVRDAPATDAGPVSLVNVGIILGSIAAVALFVVTVTVLP</sequence>
<accession>A0ABW2ZUT7</accession>